<dbReference type="OrthoDB" id="2895671at2"/>
<protein>
    <submittedName>
        <fullName evidence="1">Uncharacterized protein</fullName>
    </submittedName>
</protein>
<evidence type="ECO:0000313" key="2">
    <source>
        <dbReference type="Proteomes" id="UP000186040"/>
    </source>
</evidence>
<dbReference type="EMBL" id="MKQR01000026">
    <property type="protein sequence ID" value="OLR91201.1"/>
    <property type="molecule type" value="Genomic_DNA"/>
</dbReference>
<name>A0A1Q9LGM6_9PSEU</name>
<keyword evidence="2" id="KW-1185">Reference proteome</keyword>
<dbReference type="STRING" id="1193682.BJP25_30640"/>
<evidence type="ECO:0000313" key="1">
    <source>
        <dbReference type="EMBL" id="OLR91201.1"/>
    </source>
</evidence>
<gene>
    <name evidence="1" type="ORF">BJP25_30640</name>
</gene>
<reference evidence="1 2" key="1">
    <citation type="submission" date="2016-10" db="EMBL/GenBank/DDBJ databases">
        <title>The Draft Genome Sequence of Actinokineospora bangkokensis 44EHWT reveals the biosynthetic pathway of antifungal compounds Thailandins with unusual extender unit butylmalonyl-CoA.</title>
        <authorList>
            <person name="Greule A."/>
            <person name="Intra B."/>
            <person name="Flemming S."/>
            <person name="Rommel M.G."/>
            <person name="Panbangred W."/>
            <person name="Bechthold A."/>
        </authorList>
    </citation>
    <scope>NUCLEOTIDE SEQUENCE [LARGE SCALE GENOMIC DNA]</scope>
    <source>
        <strain evidence="1 2">44EHW</strain>
    </source>
</reference>
<comment type="caution">
    <text evidence="1">The sequence shown here is derived from an EMBL/GenBank/DDBJ whole genome shotgun (WGS) entry which is preliminary data.</text>
</comment>
<accession>A0A1Q9LGM6</accession>
<dbReference type="Proteomes" id="UP000186040">
    <property type="component" value="Unassembled WGS sequence"/>
</dbReference>
<proteinExistence type="predicted"/>
<dbReference type="AlphaFoldDB" id="A0A1Q9LGM6"/>
<organism evidence="1 2">
    <name type="scientific">Actinokineospora bangkokensis</name>
    <dbReference type="NCBI Taxonomy" id="1193682"/>
    <lineage>
        <taxon>Bacteria</taxon>
        <taxon>Bacillati</taxon>
        <taxon>Actinomycetota</taxon>
        <taxon>Actinomycetes</taxon>
        <taxon>Pseudonocardiales</taxon>
        <taxon>Pseudonocardiaceae</taxon>
        <taxon>Actinokineospora</taxon>
    </lineage>
</organism>
<sequence>MSEYVSPLTAPPGGLMTEDAGAITGDLDLRSTCTADGVVQVKVRYTGAEDWYRVRGGQCKLSDPADHGAVHALLVGVLNRPAG</sequence>